<dbReference type="RefSeq" id="WP_076868867.1">
    <property type="nucleotide sequence ID" value="NZ_FWZB01000036.1"/>
</dbReference>
<evidence type="ECO:0000313" key="2">
    <source>
        <dbReference type="EMBL" id="SMD93930.1"/>
    </source>
</evidence>
<protein>
    <submittedName>
        <fullName evidence="2">Uncharacterized protein</fullName>
    </submittedName>
</protein>
<dbReference type="Proteomes" id="UP000194499">
    <property type="component" value="Unassembled WGS sequence"/>
</dbReference>
<feature type="transmembrane region" description="Helical" evidence="1">
    <location>
        <begin position="15"/>
        <end position="33"/>
    </location>
</feature>
<evidence type="ECO:0000256" key="1">
    <source>
        <dbReference type="SAM" id="Phobius"/>
    </source>
</evidence>
<feature type="transmembrane region" description="Helical" evidence="1">
    <location>
        <begin position="191"/>
        <end position="212"/>
    </location>
</feature>
<feature type="transmembrane region" description="Helical" evidence="1">
    <location>
        <begin position="157"/>
        <end position="179"/>
    </location>
</feature>
<dbReference type="AlphaFoldDB" id="A0A1Y5ZD70"/>
<gene>
    <name evidence="2" type="ORF">BACERE00191_01962</name>
</gene>
<feature type="transmembrane region" description="Helical" evidence="1">
    <location>
        <begin position="53"/>
        <end position="81"/>
    </location>
</feature>
<organism evidence="2 3">
    <name type="scientific">Bacillus pacificus</name>
    <dbReference type="NCBI Taxonomy" id="2026187"/>
    <lineage>
        <taxon>Bacteria</taxon>
        <taxon>Bacillati</taxon>
        <taxon>Bacillota</taxon>
        <taxon>Bacilli</taxon>
        <taxon>Bacillales</taxon>
        <taxon>Bacillaceae</taxon>
        <taxon>Bacillus</taxon>
        <taxon>Bacillus cereus group</taxon>
    </lineage>
</organism>
<feature type="transmembrane region" description="Helical" evidence="1">
    <location>
        <begin position="132"/>
        <end position="150"/>
    </location>
</feature>
<feature type="transmembrane region" description="Helical" evidence="1">
    <location>
        <begin position="93"/>
        <end position="120"/>
    </location>
</feature>
<sequence>MFFYNSIKETIQTKYKSLLVILALSILTIYLLTKDTVHNQMSSLEVLFKLLSVHHLSMIFIPLIIIFAVYTMSGFFNIYVIHRMNNTLKLVSIYYLKVIIFTMIIGGVIIFQSSLTAYVISSGTEKINFFRFVPFQMFSIIFIGVVAAFLQLLLPNILVIIILICTITVDALLLNGYLFIHTFFQNPANGIGIIALRVGIFFFIYALSIFIIEKKNYISSEEEKEVH</sequence>
<dbReference type="EMBL" id="FWZB01000036">
    <property type="protein sequence ID" value="SMD93930.1"/>
    <property type="molecule type" value="Genomic_DNA"/>
</dbReference>
<keyword evidence="1" id="KW-0472">Membrane</keyword>
<proteinExistence type="predicted"/>
<reference evidence="3" key="1">
    <citation type="submission" date="2017-04" db="EMBL/GenBank/DDBJ databases">
        <authorList>
            <person name="Criscuolo A."/>
        </authorList>
    </citation>
    <scope>NUCLEOTIDE SEQUENCE [LARGE SCALE GENOMIC DNA]</scope>
</reference>
<evidence type="ECO:0000313" key="3">
    <source>
        <dbReference type="Proteomes" id="UP000194499"/>
    </source>
</evidence>
<name>A0A1Y5ZD70_9BACI</name>
<keyword evidence="1" id="KW-1133">Transmembrane helix</keyword>
<accession>A0A1Y5ZD70</accession>
<keyword evidence="1" id="KW-0812">Transmembrane</keyword>